<keyword evidence="4" id="KW-0804">Transcription</keyword>
<dbReference type="GO" id="GO:0005634">
    <property type="term" value="C:nucleus"/>
    <property type="evidence" value="ECO:0007669"/>
    <property type="project" value="UniProtKB-SubCell"/>
</dbReference>
<evidence type="ECO:0000256" key="2">
    <source>
        <dbReference type="ARBA" id="ARBA00022723"/>
    </source>
</evidence>
<dbReference type="OrthoDB" id="1924787at2759"/>
<accession>A0A5N7CEN4</accession>
<dbReference type="EMBL" id="ML735236">
    <property type="protein sequence ID" value="KAE8392584.1"/>
    <property type="molecule type" value="Genomic_DNA"/>
</dbReference>
<keyword evidence="5" id="KW-0539">Nucleus</keyword>
<comment type="subcellular location">
    <subcellularLocation>
        <location evidence="1">Nucleus</location>
    </subcellularLocation>
</comment>
<reference evidence="6" key="1">
    <citation type="submission" date="2019-04" db="EMBL/GenBank/DDBJ databases">
        <title>Friends and foes A comparative genomics studyof 23 Aspergillus species from section Flavi.</title>
        <authorList>
            <consortium name="DOE Joint Genome Institute"/>
            <person name="Kjaerbolling I."/>
            <person name="Vesth T."/>
            <person name="Frisvad J.C."/>
            <person name="Nybo J.L."/>
            <person name="Theobald S."/>
            <person name="Kildgaard S."/>
            <person name="Isbrandt T."/>
            <person name="Kuo A."/>
            <person name="Sato A."/>
            <person name="Lyhne E.K."/>
            <person name="Kogle M.E."/>
            <person name="Wiebenga A."/>
            <person name="Kun R.S."/>
            <person name="Lubbers R.J."/>
            <person name="Makela M.R."/>
            <person name="Barry K."/>
            <person name="Chovatia M."/>
            <person name="Clum A."/>
            <person name="Daum C."/>
            <person name="Haridas S."/>
            <person name="He G."/>
            <person name="LaButti K."/>
            <person name="Lipzen A."/>
            <person name="Mondo S."/>
            <person name="Riley R."/>
            <person name="Salamov A."/>
            <person name="Simmons B.A."/>
            <person name="Magnuson J.K."/>
            <person name="Henrissat B."/>
            <person name="Mortensen U.H."/>
            <person name="Larsen T.O."/>
            <person name="Devries R.P."/>
            <person name="Grigoriev I.V."/>
            <person name="Machida M."/>
            <person name="Baker S.E."/>
            <person name="Andersen M.R."/>
        </authorList>
    </citation>
    <scope>NUCLEOTIDE SEQUENCE [LARGE SCALE GENOMIC DNA]</scope>
    <source>
        <strain evidence="6">IBT 14317</strain>
    </source>
</reference>
<sequence>MSSIQKRNQIRSLPMLRVHGKDYATYARALLDLTDVSMHTFQECILLGTVCFSDSNTKSEAQYFSVAARLAFILNLPNRSCENIWSSMGLGLPRQQEFVEGFPPPTDEMTFLALSSAASSHQISSRLIWSEMVMLARIWTQIHQLNQASVEGHIEPREFVGRAHRLAHELQSWADSLPPSLRENRENLERYARLGLGNAYGALPLGFRFYHEVLYYQFLPKNEHPGVKCTPHHCWTLDQCQCIYLMVSRMLVVTSSIYTHILLSSEDGEQVQVILTELQPVRAALDIALRRLQVFHDACIQSIDCSFCMDQCTRHGKTVAAPIAVSQGHATESADTWHRFLQIL</sequence>
<evidence type="ECO:0000256" key="4">
    <source>
        <dbReference type="ARBA" id="ARBA00023163"/>
    </source>
</evidence>
<dbReference type="CDD" id="cd12148">
    <property type="entry name" value="fungal_TF_MHR"/>
    <property type="match status" value="1"/>
</dbReference>
<evidence type="ECO:0000313" key="6">
    <source>
        <dbReference type="EMBL" id="KAE8392584.1"/>
    </source>
</evidence>
<name>A0A5N7CEN4_PETAA</name>
<dbReference type="Proteomes" id="UP000326877">
    <property type="component" value="Unassembled WGS sequence"/>
</dbReference>
<dbReference type="AlphaFoldDB" id="A0A5N7CEN4"/>
<organism evidence="6">
    <name type="scientific">Petromyces alliaceus</name>
    <name type="common">Aspergillus alliaceus</name>
    <dbReference type="NCBI Taxonomy" id="209559"/>
    <lineage>
        <taxon>Eukaryota</taxon>
        <taxon>Fungi</taxon>
        <taxon>Dikarya</taxon>
        <taxon>Ascomycota</taxon>
        <taxon>Pezizomycotina</taxon>
        <taxon>Eurotiomycetes</taxon>
        <taxon>Eurotiomycetidae</taxon>
        <taxon>Eurotiales</taxon>
        <taxon>Aspergillaceae</taxon>
        <taxon>Aspergillus</taxon>
        <taxon>Aspergillus subgen. Circumdati</taxon>
    </lineage>
</organism>
<evidence type="ECO:0000256" key="1">
    <source>
        <dbReference type="ARBA" id="ARBA00004123"/>
    </source>
</evidence>
<dbReference type="PANTHER" id="PTHR47338">
    <property type="entry name" value="ZN(II)2CYS6 TRANSCRIPTION FACTOR (EUROFUNG)-RELATED"/>
    <property type="match status" value="1"/>
</dbReference>
<gene>
    <name evidence="6" type="ORF">BDV23DRAFT_170890</name>
</gene>
<dbReference type="PANTHER" id="PTHR47338:SF16">
    <property type="entry name" value="TRANSCRIPTION FACTOR, PUTATIVE (AFU_ORTHOLOGUE AFUA_2G09360)-RELATED"/>
    <property type="match status" value="1"/>
</dbReference>
<dbReference type="InterPro" id="IPR050815">
    <property type="entry name" value="TF_fung"/>
</dbReference>
<keyword evidence="2" id="KW-0479">Metal-binding</keyword>
<keyword evidence="3" id="KW-0805">Transcription regulation</keyword>
<dbReference type="GO" id="GO:0046872">
    <property type="term" value="F:metal ion binding"/>
    <property type="evidence" value="ECO:0007669"/>
    <property type="project" value="UniProtKB-KW"/>
</dbReference>
<evidence type="ECO:0000256" key="5">
    <source>
        <dbReference type="ARBA" id="ARBA00023242"/>
    </source>
</evidence>
<evidence type="ECO:0008006" key="7">
    <source>
        <dbReference type="Google" id="ProtNLM"/>
    </source>
</evidence>
<evidence type="ECO:0000256" key="3">
    <source>
        <dbReference type="ARBA" id="ARBA00023015"/>
    </source>
</evidence>
<dbReference type="GO" id="GO:0000981">
    <property type="term" value="F:DNA-binding transcription factor activity, RNA polymerase II-specific"/>
    <property type="evidence" value="ECO:0007669"/>
    <property type="project" value="InterPro"/>
</dbReference>
<protein>
    <recommendedName>
        <fullName evidence="7">Transcription factor domain-containing protein</fullName>
    </recommendedName>
</protein>
<proteinExistence type="predicted"/>